<comment type="caution">
    <text evidence="4">The sequence shown here is derived from an EMBL/GenBank/DDBJ whole genome shotgun (WGS) entry which is preliminary data.</text>
</comment>
<evidence type="ECO:0000259" key="2">
    <source>
        <dbReference type="Pfam" id="PF04324"/>
    </source>
</evidence>
<dbReference type="AlphaFoldDB" id="A0A0H1R947"/>
<dbReference type="CDD" id="cd19946">
    <property type="entry name" value="GlpA-like_Fer2_BFD-like"/>
    <property type="match status" value="1"/>
</dbReference>
<dbReference type="PRINTS" id="PR00411">
    <property type="entry name" value="PNDRDTASEI"/>
</dbReference>
<organism evidence="4 5">
    <name type="scientific">Microvirga vignae</name>
    <dbReference type="NCBI Taxonomy" id="1225564"/>
    <lineage>
        <taxon>Bacteria</taxon>
        <taxon>Pseudomonadati</taxon>
        <taxon>Pseudomonadota</taxon>
        <taxon>Alphaproteobacteria</taxon>
        <taxon>Hyphomicrobiales</taxon>
        <taxon>Methylobacteriaceae</taxon>
        <taxon>Microvirga</taxon>
    </lineage>
</organism>
<dbReference type="PRINTS" id="PR00368">
    <property type="entry name" value="FADPNR"/>
</dbReference>
<keyword evidence="5" id="KW-1185">Reference proteome</keyword>
<evidence type="ECO:0000259" key="3">
    <source>
        <dbReference type="Pfam" id="PF07992"/>
    </source>
</evidence>
<dbReference type="EMBL" id="LCYG01000056">
    <property type="protein sequence ID" value="KLK91341.1"/>
    <property type="molecule type" value="Genomic_DNA"/>
</dbReference>
<dbReference type="PIRSF" id="PIRSF037495">
    <property type="entry name" value="Opine_OX_OoxA/HcnB"/>
    <property type="match status" value="1"/>
</dbReference>
<keyword evidence="1" id="KW-0560">Oxidoreductase</keyword>
<dbReference type="Pfam" id="PF04324">
    <property type="entry name" value="Fer2_BFD"/>
    <property type="match status" value="1"/>
</dbReference>
<dbReference type="PANTHER" id="PTHR42949">
    <property type="entry name" value="ANAEROBIC GLYCEROL-3-PHOSPHATE DEHYDROGENASE SUBUNIT B"/>
    <property type="match status" value="1"/>
</dbReference>
<dbReference type="RefSeq" id="WP_047190972.1">
    <property type="nucleotide sequence ID" value="NZ_LCYG01000056.1"/>
</dbReference>
<sequence length="455" mass="48216">MPDVVIVGGGPAGIRAASILVEAGLRPVLVNEAREVGGQGYRKPARSLALDINALMGSEAGKYQRLHSLFASLRERIDYRPGTLVWGIHEKTLHTLSDDVAGTIPYDALILATGATDRIMPLPGWTLPGVFTLGGAQVILKDQGCLIGSRIVFLGSSPLLFLAALQYRRSGASIAAVVDTTPFSAKRAAIRDLAASPRTLARGVMYRTALHMAGIPVLDGATPLGIDGKDHVEGVRVKDSRGRERLISCDAVAYGHGLKPETQLAELAGARFRFDPDFRLWLPETDLDGRAGADLYLAGDGAAIGGADAAEASGALAAHALLADMGRPQSETELVRLRRQVERLRRFQKGLAQAFAWPIAQAAALPDETIACRCEAVTVGEIRAAVQAPLGPREVNRVKAITRCGMGRCQGRFCGPALQEIVAGACEAPIAEAGRLRIQAPVKPIPLHAALELEP</sequence>
<dbReference type="InterPro" id="IPR051691">
    <property type="entry name" value="Metab_Enz_Cyan_OpOx_G3PDH"/>
</dbReference>
<evidence type="ECO:0000313" key="4">
    <source>
        <dbReference type="EMBL" id="KLK91341.1"/>
    </source>
</evidence>
<gene>
    <name evidence="4" type="ORF">AA309_21065</name>
</gene>
<evidence type="ECO:0000256" key="1">
    <source>
        <dbReference type="ARBA" id="ARBA00023002"/>
    </source>
</evidence>
<dbReference type="OrthoDB" id="9801699at2"/>
<dbReference type="GO" id="GO:0016491">
    <property type="term" value="F:oxidoreductase activity"/>
    <property type="evidence" value="ECO:0007669"/>
    <property type="project" value="UniProtKB-KW"/>
</dbReference>
<accession>A0A0H1R947</accession>
<feature type="domain" description="FAD/NAD(P)-binding" evidence="3">
    <location>
        <begin position="3"/>
        <end position="311"/>
    </location>
</feature>
<dbReference type="InterPro" id="IPR036188">
    <property type="entry name" value="FAD/NAD-bd_sf"/>
</dbReference>
<dbReference type="Proteomes" id="UP000035489">
    <property type="component" value="Unassembled WGS sequence"/>
</dbReference>
<dbReference type="InterPro" id="IPR017224">
    <property type="entry name" value="Opine_Oxase_asu/HCN_bsu"/>
</dbReference>
<reference evidence="4 5" key="1">
    <citation type="submission" date="2015-05" db="EMBL/GenBank/DDBJ databases">
        <title>Draft genome sequence of Microvirga vignae strain BR3299, a novel nitrogen fixing bacteria isolated from Brazil semi-aired region.</title>
        <authorList>
            <person name="Zilli J.E."/>
            <person name="Passos S.R."/>
            <person name="Leite J."/>
            <person name="Baldani J.I."/>
            <person name="Xavier G.R."/>
            <person name="Rumjaneck N.G."/>
            <person name="Simoes-Araujo J.L."/>
        </authorList>
    </citation>
    <scope>NUCLEOTIDE SEQUENCE [LARGE SCALE GENOMIC DNA]</scope>
    <source>
        <strain evidence="4 5">BR3299</strain>
    </source>
</reference>
<name>A0A0H1R947_9HYPH</name>
<evidence type="ECO:0000313" key="5">
    <source>
        <dbReference type="Proteomes" id="UP000035489"/>
    </source>
</evidence>
<dbReference type="Pfam" id="PF07992">
    <property type="entry name" value="Pyr_redox_2"/>
    <property type="match status" value="1"/>
</dbReference>
<dbReference type="STRING" id="1225564.AA309_21065"/>
<dbReference type="PANTHER" id="PTHR42949:SF3">
    <property type="entry name" value="ANAEROBIC GLYCEROL-3-PHOSPHATE DEHYDROGENASE SUBUNIT B"/>
    <property type="match status" value="1"/>
</dbReference>
<dbReference type="InterPro" id="IPR023753">
    <property type="entry name" value="FAD/NAD-binding_dom"/>
</dbReference>
<feature type="domain" description="BFD-like [2Fe-2S]-binding" evidence="2">
    <location>
        <begin position="372"/>
        <end position="423"/>
    </location>
</feature>
<dbReference type="PATRIC" id="fig|1225564.3.peg.5555"/>
<dbReference type="InterPro" id="IPR041854">
    <property type="entry name" value="BFD-like_2Fe2S-bd_dom_sf"/>
</dbReference>
<protein>
    <submittedName>
        <fullName evidence="4">(2Fe-2S)-binding protein</fullName>
    </submittedName>
</protein>
<dbReference type="SUPFAM" id="SSF51905">
    <property type="entry name" value="FAD/NAD(P)-binding domain"/>
    <property type="match status" value="1"/>
</dbReference>
<dbReference type="Gene3D" id="1.10.10.1100">
    <property type="entry name" value="BFD-like [2Fe-2S]-binding domain"/>
    <property type="match status" value="1"/>
</dbReference>
<dbReference type="Gene3D" id="3.50.50.60">
    <property type="entry name" value="FAD/NAD(P)-binding domain"/>
    <property type="match status" value="2"/>
</dbReference>
<dbReference type="InterPro" id="IPR007419">
    <property type="entry name" value="BFD-like_2Fe2S-bd_dom"/>
</dbReference>
<proteinExistence type="predicted"/>